<keyword evidence="6" id="KW-1185">Reference proteome</keyword>
<organism evidence="5 6">
    <name type="scientific">Nocardioides agri</name>
    <dbReference type="NCBI Taxonomy" id="2682843"/>
    <lineage>
        <taxon>Bacteria</taxon>
        <taxon>Bacillati</taxon>
        <taxon>Actinomycetota</taxon>
        <taxon>Actinomycetes</taxon>
        <taxon>Propionibacteriales</taxon>
        <taxon>Nocardioidaceae</taxon>
        <taxon>Nocardioides</taxon>
    </lineage>
</organism>
<protein>
    <recommendedName>
        <fullName evidence="4">HTH luxR-type domain-containing protein</fullName>
    </recommendedName>
</protein>
<keyword evidence="1" id="KW-0805">Transcription regulation</keyword>
<comment type="caution">
    <text evidence="5">The sequence shown here is derived from an EMBL/GenBank/DDBJ whole genome shotgun (WGS) entry which is preliminary data.</text>
</comment>
<dbReference type="Pfam" id="PF00196">
    <property type="entry name" value="GerE"/>
    <property type="match status" value="1"/>
</dbReference>
<dbReference type="PRINTS" id="PR00038">
    <property type="entry name" value="HTHLUXR"/>
</dbReference>
<name>A0A6L6XNX7_9ACTN</name>
<evidence type="ECO:0000259" key="4">
    <source>
        <dbReference type="PROSITE" id="PS50043"/>
    </source>
</evidence>
<accession>A0A6L6XNX7</accession>
<dbReference type="GO" id="GO:0003677">
    <property type="term" value="F:DNA binding"/>
    <property type="evidence" value="ECO:0007669"/>
    <property type="project" value="UniProtKB-KW"/>
</dbReference>
<evidence type="ECO:0000313" key="5">
    <source>
        <dbReference type="EMBL" id="MVQ48979.1"/>
    </source>
</evidence>
<evidence type="ECO:0000256" key="3">
    <source>
        <dbReference type="ARBA" id="ARBA00023163"/>
    </source>
</evidence>
<dbReference type="EMBL" id="WSEK01000004">
    <property type="protein sequence ID" value="MVQ48979.1"/>
    <property type="molecule type" value="Genomic_DNA"/>
</dbReference>
<evidence type="ECO:0000313" key="6">
    <source>
        <dbReference type="Proteomes" id="UP000473525"/>
    </source>
</evidence>
<reference evidence="5 6" key="1">
    <citation type="submission" date="2019-12" db="EMBL/GenBank/DDBJ databases">
        <authorList>
            <person name="Huq M.A."/>
        </authorList>
    </citation>
    <scope>NUCLEOTIDE SEQUENCE [LARGE SCALE GENOMIC DNA]</scope>
    <source>
        <strain evidence="5 6">MAH-18</strain>
    </source>
</reference>
<dbReference type="InterPro" id="IPR036388">
    <property type="entry name" value="WH-like_DNA-bd_sf"/>
</dbReference>
<dbReference type="InterPro" id="IPR016032">
    <property type="entry name" value="Sig_transdc_resp-reg_C-effctor"/>
</dbReference>
<dbReference type="CDD" id="cd06170">
    <property type="entry name" value="LuxR_C_like"/>
    <property type="match status" value="1"/>
</dbReference>
<dbReference type="SUPFAM" id="SSF46894">
    <property type="entry name" value="C-terminal effector domain of the bipartite response regulators"/>
    <property type="match status" value="1"/>
</dbReference>
<dbReference type="PROSITE" id="PS50043">
    <property type="entry name" value="HTH_LUXR_2"/>
    <property type="match status" value="1"/>
</dbReference>
<dbReference type="PANTHER" id="PTHR44688:SF16">
    <property type="entry name" value="DNA-BINDING TRANSCRIPTIONAL ACTIVATOR DEVR_DOSR"/>
    <property type="match status" value="1"/>
</dbReference>
<evidence type="ECO:0000256" key="2">
    <source>
        <dbReference type="ARBA" id="ARBA00023125"/>
    </source>
</evidence>
<feature type="domain" description="HTH luxR-type" evidence="4">
    <location>
        <begin position="124"/>
        <end position="189"/>
    </location>
</feature>
<keyword evidence="2" id="KW-0238">DNA-binding</keyword>
<sequence length="210" mass="22897">MSIVSWPGQADLVRAQPFLDTLPAVVPHLIGMLSVDRHARRLSAEFHQLGWQATVAAMLLEDVLGCSDVAEVPLDVGGPELRLVVLGSRDHLCAPTVQLLDCLRGPLSDLIRIAAPDAAAPDHRIAPSSGLTQREIEVLRLMAEGLLARTIALRLRVSPRTVHKHLGNIYRKLDAHDRLVAVRRAEGLGLLDRATGDRPALADGLLTLWW</sequence>
<dbReference type="PROSITE" id="PS00622">
    <property type="entry name" value="HTH_LUXR_1"/>
    <property type="match status" value="1"/>
</dbReference>
<dbReference type="AlphaFoldDB" id="A0A6L6XNX7"/>
<proteinExistence type="predicted"/>
<evidence type="ECO:0000256" key="1">
    <source>
        <dbReference type="ARBA" id="ARBA00023015"/>
    </source>
</evidence>
<dbReference type="PANTHER" id="PTHR44688">
    <property type="entry name" value="DNA-BINDING TRANSCRIPTIONAL ACTIVATOR DEVR_DOSR"/>
    <property type="match status" value="1"/>
</dbReference>
<dbReference type="SMART" id="SM00421">
    <property type="entry name" value="HTH_LUXR"/>
    <property type="match status" value="1"/>
</dbReference>
<dbReference type="GO" id="GO:0006355">
    <property type="term" value="P:regulation of DNA-templated transcription"/>
    <property type="evidence" value="ECO:0007669"/>
    <property type="project" value="InterPro"/>
</dbReference>
<gene>
    <name evidence="5" type="ORF">GON03_07275</name>
</gene>
<keyword evidence="3" id="KW-0804">Transcription</keyword>
<dbReference type="Gene3D" id="1.10.10.10">
    <property type="entry name" value="Winged helix-like DNA-binding domain superfamily/Winged helix DNA-binding domain"/>
    <property type="match status" value="1"/>
</dbReference>
<dbReference type="Proteomes" id="UP000473525">
    <property type="component" value="Unassembled WGS sequence"/>
</dbReference>
<dbReference type="InterPro" id="IPR000792">
    <property type="entry name" value="Tscrpt_reg_LuxR_C"/>
</dbReference>